<dbReference type="InterPro" id="IPR015330">
    <property type="entry name" value="DNA_primase/pol_bifunc_N"/>
</dbReference>
<sequence length="264" mass="28865">MGVLVFVCAPNGKHPITPQGFHDATTDLNQIEEWWRTPGWANVLRQEMRTMTSALRAADLSFTEWLSTGQIAVILRSAYDPAIASTLDRHGDLGQELATAGLVAVNEAWGHLRTDSAYHAVLWVSEWPRSLVHPGFLAPVLLSTGVLRSFSLIVTPMRTDQAARDIRKKKVEYVSDDAQRARIGQIEDASQNAEYQEQQTDLTAGHGVLRYSGPVSVTADTLEDLDAAVSAITKAAIQSSCETRKLVGQQAKAFTAALPLCRQV</sequence>
<dbReference type="AlphaFoldDB" id="A0AAJ6AJM6"/>
<keyword evidence="3" id="KW-1185">Reference proteome</keyword>
<reference evidence="2 3" key="1">
    <citation type="submission" date="2023-03" db="EMBL/GenBank/DDBJ databases">
        <title>Complete genome sequences of several Auritidibacter ignavus strains isolated from ear infections.</title>
        <authorList>
            <person name="Baehr T."/>
            <person name="Baumhoegger A.M."/>
        </authorList>
    </citation>
    <scope>NUCLEOTIDE SEQUENCE [LARGE SCALE GENOMIC DNA]</scope>
    <source>
        <strain evidence="2 3">BABAE-6</strain>
    </source>
</reference>
<dbReference type="SUPFAM" id="SSF56747">
    <property type="entry name" value="Prim-pol domain"/>
    <property type="match status" value="1"/>
</dbReference>
<evidence type="ECO:0000259" key="1">
    <source>
        <dbReference type="Pfam" id="PF09250"/>
    </source>
</evidence>
<evidence type="ECO:0000313" key="3">
    <source>
        <dbReference type="Proteomes" id="UP001224674"/>
    </source>
</evidence>
<organism evidence="2 3">
    <name type="scientific">Auritidibacter ignavus</name>
    <dbReference type="NCBI Taxonomy" id="678932"/>
    <lineage>
        <taxon>Bacteria</taxon>
        <taxon>Bacillati</taxon>
        <taxon>Actinomycetota</taxon>
        <taxon>Actinomycetes</taxon>
        <taxon>Micrococcales</taxon>
        <taxon>Micrococcaceae</taxon>
        <taxon>Auritidibacter</taxon>
    </lineage>
</organism>
<dbReference type="Pfam" id="PF09250">
    <property type="entry name" value="Prim-Pol"/>
    <property type="match status" value="1"/>
</dbReference>
<dbReference type="Proteomes" id="UP001224674">
    <property type="component" value="Chromosome"/>
</dbReference>
<dbReference type="EMBL" id="CP122566">
    <property type="protein sequence ID" value="WGH94520.1"/>
    <property type="molecule type" value="Genomic_DNA"/>
</dbReference>
<protein>
    <submittedName>
        <fullName evidence="2">Bifunctional DNA primase/polymerase</fullName>
    </submittedName>
</protein>
<dbReference type="InterPro" id="IPR049978">
    <property type="entry name" value="SCO6880-like"/>
</dbReference>
<proteinExistence type="predicted"/>
<evidence type="ECO:0000313" key="2">
    <source>
        <dbReference type="EMBL" id="WGH94520.1"/>
    </source>
</evidence>
<dbReference type="NCBIfam" id="NF042935">
    <property type="entry name" value="SCO6880_fam"/>
    <property type="match status" value="1"/>
</dbReference>
<feature type="domain" description="DNA primase/polymerase bifunctional N-terminal" evidence="1">
    <location>
        <begin position="2"/>
        <end position="43"/>
    </location>
</feature>
<gene>
    <name evidence="2" type="ORF">QDX21_09120</name>
</gene>
<accession>A0AAJ6AJM6</accession>
<name>A0AAJ6AJM6_9MICC</name>